<gene>
    <name evidence="1" type="ORF">Pmani_002894</name>
</gene>
<comment type="caution">
    <text evidence="1">The sequence shown here is derived from an EMBL/GenBank/DDBJ whole genome shotgun (WGS) entry which is preliminary data.</text>
</comment>
<reference evidence="1" key="1">
    <citation type="submission" date="2023-11" db="EMBL/GenBank/DDBJ databases">
        <title>Genome assemblies of two species of porcelain crab, Petrolisthes cinctipes and Petrolisthes manimaculis (Anomura: Porcellanidae).</title>
        <authorList>
            <person name="Angst P."/>
        </authorList>
    </citation>
    <scope>NUCLEOTIDE SEQUENCE</scope>
    <source>
        <strain evidence="1">PB745_02</strain>
        <tissue evidence="1">Gill</tissue>
    </source>
</reference>
<keyword evidence="2" id="KW-1185">Reference proteome</keyword>
<dbReference type="AlphaFoldDB" id="A0AAE1QGY3"/>
<dbReference type="Proteomes" id="UP001292094">
    <property type="component" value="Unassembled WGS sequence"/>
</dbReference>
<dbReference type="EMBL" id="JAWZYT010000207">
    <property type="protein sequence ID" value="KAK4326580.1"/>
    <property type="molecule type" value="Genomic_DNA"/>
</dbReference>
<evidence type="ECO:0000313" key="1">
    <source>
        <dbReference type="EMBL" id="KAK4326580.1"/>
    </source>
</evidence>
<protein>
    <submittedName>
        <fullName evidence="1">Uncharacterized protein</fullName>
    </submittedName>
</protein>
<organism evidence="1 2">
    <name type="scientific">Petrolisthes manimaculis</name>
    <dbReference type="NCBI Taxonomy" id="1843537"/>
    <lineage>
        <taxon>Eukaryota</taxon>
        <taxon>Metazoa</taxon>
        <taxon>Ecdysozoa</taxon>
        <taxon>Arthropoda</taxon>
        <taxon>Crustacea</taxon>
        <taxon>Multicrustacea</taxon>
        <taxon>Malacostraca</taxon>
        <taxon>Eumalacostraca</taxon>
        <taxon>Eucarida</taxon>
        <taxon>Decapoda</taxon>
        <taxon>Pleocyemata</taxon>
        <taxon>Anomura</taxon>
        <taxon>Galatheoidea</taxon>
        <taxon>Porcellanidae</taxon>
        <taxon>Petrolisthes</taxon>
    </lineage>
</organism>
<evidence type="ECO:0000313" key="2">
    <source>
        <dbReference type="Proteomes" id="UP001292094"/>
    </source>
</evidence>
<name>A0AAE1QGY3_9EUCA</name>
<sequence>MSSSSSSILDPPCPPPPFSTLHVLLLHSRPSMSSSSSILYPPCPPSSGIDAPPRHKAYRIFPGDVYSMVPSKTCGKAKFKWAFKVSEYPEIPNNINIINDFFN</sequence>
<proteinExistence type="predicted"/>
<accession>A0AAE1QGY3</accession>